<keyword evidence="1" id="KW-1003">Cell membrane</keyword>
<sequence length="352" mass="41630">MTTLHIIHNDKFIPQFIDFMKSEYDDFEQHIFYIFDREEHYPLPGYSNIIFGSRFGTIGKYTKLRQHIISSDKVIIHFLASMKVILFLNIHTSYLKKICWVLWGIDLYRREQGKRNFKWYVREFLRKRVFKNLGAVTTTVPGDFLLAKKWYDTRAVYIENLMYPSHVNRDIKARITSDATRLNIQIGNSASPTNNHKEIIDKLSKEVAKDFRVYCPLSYGNETYKAEIIEYGYSKLGEKFVPMTEFMSFDEYTIYLNGIDIAIMNHDRQQAMGNIIALLGMGKKLYIRSDITPWSYFQAKGVTLFDSLANIELKPIEHETASQNIARVAYFFTRERLKKNWDEVFESQWNLR</sequence>
<dbReference type="InterPro" id="IPR009993">
    <property type="entry name" value="WecF"/>
</dbReference>
<dbReference type="Proteomes" id="UP000009145">
    <property type="component" value="Chromosome"/>
</dbReference>
<accession>I1YG62</accession>
<organism evidence="6 7">
    <name type="scientific">Methylophaga frappieri (strain ATCC BAA-2434 / DSM 25690 / JAM7)</name>
    <dbReference type="NCBI Taxonomy" id="754477"/>
    <lineage>
        <taxon>Bacteria</taxon>
        <taxon>Pseudomonadati</taxon>
        <taxon>Pseudomonadota</taxon>
        <taxon>Gammaproteobacteria</taxon>
        <taxon>Thiotrichales</taxon>
        <taxon>Piscirickettsiaceae</taxon>
        <taxon>Methylophaga</taxon>
    </lineage>
</organism>
<dbReference type="Pfam" id="PF07429">
    <property type="entry name" value="Glyco_transf_56"/>
    <property type="match status" value="1"/>
</dbReference>
<dbReference type="PATRIC" id="fig|754477.3.peg.726"/>
<evidence type="ECO:0000256" key="4">
    <source>
        <dbReference type="ARBA" id="ARBA00022679"/>
    </source>
</evidence>
<evidence type="ECO:0000256" key="5">
    <source>
        <dbReference type="ARBA" id="ARBA00023136"/>
    </source>
</evidence>
<proteinExistence type="predicted"/>
<evidence type="ECO:0000256" key="3">
    <source>
        <dbReference type="ARBA" id="ARBA00022676"/>
    </source>
</evidence>
<keyword evidence="5" id="KW-0472">Membrane</keyword>
<evidence type="ECO:0000313" key="7">
    <source>
        <dbReference type="Proteomes" id="UP000009145"/>
    </source>
</evidence>
<keyword evidence="2" id="KW-0997">Cell inner membrane</keyword>
<keyword evidence="4 6" id="KW-0808">Transferase</keyword>
<dbReference type="OrthoDB" id="1083028at2"/>
<name>I1YG62_METFJ</name>
<dbReference type="HOGENOM" id="CLU_061161_0_0_6"/>
<keyword evidence="3 6" id="KW-0328">Glycosyltransferase</keyword>
<dbReference type="GO" id="GO:0008417">
    <property type="term" value="F:fucosyltransferase activity"/>
    <property type="evidence" value="ECO:0007669"/>
    <property type="project" value="InterPro"/>
</dbReference>
<evidence type="ECO:0000313" key="6">
    <source>
        <dbReference type="EMBL" id="AFJ01905.1"/>
    </source>
</evidence>
<dbReference type="STRING" id="754477.Q7C_734"/>
<protein>
    <submittedName>
        <fullName evidence="6">4-alpha-L-fucosyltransferase (Fuc4NAc transferase)</fullName>
    </submittedName>
</protein>
<dbReference type="AlphaFoldDB" id="I1YG62"/>
<reference evidence="6 7" key="1">
    <citation type="journal article" date="2012" name="J. Bacteriol.">
        <title>Complete genome sequences of Methylophaga sp. strain JAM1 and Methylophaga sp. strain JAM7.</title>
        <authorList>
            <person name="Villeneuve C."/>
            <person name="Martineau C."/>
            <person name="Mauffrey F."/>
            <person name="Villemur R."/>
        </authorList>
    </citation>
    <scope>NUCLEOTIDE SEQUENCE [LARGE SCALE GENOMIC DNA]</scope>
    <source>
        <strain evidence="6 7">JAM7</strain>
    </source>
</reference>
<dbReference type="EMBL" id="CP003380">
    <property type="protein sequence ID" value="AFJ01905.1"/>
    <property type="molecule type" value="Genomic_DNA"/>
</dbReference>
<dbReference type="eggNOG" id="COG1819">
    <property type="taxonomic scope" value="Bacteria"/>
</dbReference>
<dbReference type="KEGG" id="mec:Q7C_734"/>
<evidence type="ECO:0000256" key="1">
    <source>
        <dbReference type="ARBA" id="ARBA00022475"/>
    </source>
</evidence>
<keyword evidence="7" id="KW-1185">Reference proteome</keyword>
<dbReference type="RefSeq" id="WP_014703326.1">
    <property type="nucleotide sequence ID" value="NC_017856.1"/>
</dbReference>
<gene>
    <name evidence="6" type="ordered locus">Q7C_734</name>
</gene>
<dbReference type="GO" id="GO:0009246">
    <property type="term" value="P:enterobacterial common antigen biosynthetic process"/>
    <property type="evidence" value="ECO:0007669"/>
    <property type="project" value="InterPro"/>
</dbReference>
<evidence type="ECO:0000256" key="2">
    <source>
        <dbReference type="ARBA" id="ARBA00022519"/>
    </source>
</evidence>